<name>A0A2A7I151_BACCE</name>
<sequence>MNVLADHGIIGGNANPLYKKAYFNKMGTIILDATRIPKSENVVYLGDDKILVVAEDKTSFIYSLKGFTKSTPTGNIANLPSEITTFSRLLELGDYFGVCTQTTIIIYSKETQNKVKEVPYSSTGTINDIFYVDKDITILIVARNANAECFHFNKNTLSITNKVTFNSRFLVSLQGKGAGAFVENDFLYCFDFDYAQILIFNWKDGKLVQSKSVANSPSFYGFGRVGNKDVAVIWSNLGNEATKFFSVYNKTTLTQDPAQGIIYVRYSEATILKQEKLRNIVVCDRRFVEIHKPKKISQYAVNYSMSDDINVLGNMMTFDNDKYAYSVNSATREITLYRVVRE</sequence>
<reference evidence="1 2" key="1">
    <citation type="submission" date="2017-09" db="EMBL/GenBank/DDBJ databases">
        <title>Large-scale bioinformatics analysis of Bacillus genomes uncovers conserved roles of natural products in bacterial physiology.</title>
        <authorList>
            <consortium name="Agbiome Team Llc"/>
            <person name="Bleich R.M."/>
            <person name="Grubbs K.J."/>
            <person name="Santa Maria K.C."/>
            <person name="Allen S.E."/>
            <person name="Farag S."/>
            <person name="Shank E.A."/>
            <person name="Bowers A."/>
        </authorList>
    </citation>
    <scope>NUCLEOTIDE SEQUENCE [LARGE SCALE GENOMIC DNA]</scope>
    <source>
        <strain evidence="1 2">AFS096845</strain>
    </source>
</reference>
<dbReference type="Proteomes" id="UP000220006">
    <property type="component" value="Unassembled WGS sequence"/>
</dbReference>
<dbReference type="SUPFAM" id="SSF50978">
    <property type="entry name" value="WD40 repeat-like"/>
    <property type="match status" value="1"/>
</dbReference>
<dbReference type="AlphaFoldDB" id="A0A2A7I151"/>
<dbReference type="EMBL" id="NVLK01000012">
    <property type="protein sequence ID" value="PEC22793.1"/>
    <property type="molecule type" value="Genomic_DNA"/>
</dbReference>
<evidence type="ECO:0000313" key="2">
    <source>
        <dbReference type="Proteomes" id="UP000220006"/>
    </source>
</evidence>
<evidence type="ECO:0000313" key="1">
    <source>
        <dbReference type="EMBL" id="PEC22793.1"/>
    </source>
</evidence>
<dbReference type="RefSeq" id="WP_097903121.1">
    <property type="nucleotide sequence ID" value="NZ_NVLK01000012.1"/>
</dbReference>
<accession>A0A2A7I151</accession>
<comment type="caution">
    <text evidence="1">The sequence shown here is derived from an EMBL/GenBank/DDBJ whole genome shotgun (WGS) entry which is preliminary data.</text>
</comment>
<proteinExistence type="predicted"/>
<protein>
    <submittedName>
        <fullName evidence="1">Uncharacterized protein</fullName>
    </submittedName>
</protein>
<dbReference type="InterPro" id="IPR036322">
    <property type="entry name" value="WD40_repeat_dom_sf"/>
</dbReference>
<gene>
    <name evidence="1" type="ORF">COM96_06595</name>
</gene>
<organism evidence="1 2">
    <name type="scientific">Bacillus cereus</name>
    <dbReference type="NCBI Taxonomy" id="1396"/>
    <lineage>
        <taxon>Bacteria</taxon>
        <taxon>Bacillati</taxon>
        <taxon>Bacillota</taxon>
        <taxon>Bacilli</taxon>
        <taxon>Bacillales</taxon>
        <taxon>Bacillaceae</taxon>
        <taxon>Bacillus</taxon>
        <taxon>Bacillus cereus group</taxon>
    </lineage>
</organism>